<dbReference type="Pfam" id="PF20072">
    <property type="entry name" value="DUF6468"/>
    <property type="match status" value="1"/>
</dbReference>
<keyword evidence="2" id="KW-0472">Membrane</keyword>
<dbReference type="Proteomes" id="UP001549313">
    <property type="component" value="Unassembled WGS sequence"/>
</dbReference>
<feature type="region of interest" description="Disordered" evidence="1">
    <location>
        <begin position="152"/>
        <end position="176"/>
    </location>
</feature>
<dbReference type="RefSeq" id="WP_354087533.1">
    <property type="nucleotide sequence ID" value="NZ_JBEPTF010000001.1"/>
</dbReference>
<sequence>MTGIILDSILMLLLVAAIGYGIKLERKLKALREGQLAFAGAVTELNAAAGRAEQALATLRASGQETDLLHDRIIKARAVKQELEVLIARAPAGLPPRGATPVEPRQEPAAPQVQAQVQAPIQAQPSAVAPLLDDESRARRMAALMERIEGARAAMKTPAPRPEVRPESRPAESADRLAPVMQALAANHAAQQSLNRARRSLDEDLFAA</sequence>
<evidence type="ECO:0000256" key="2">
    <source>
        <dbReference type="SAM" id="Phobius"/>
    </source>
</evidence>
<feature type="compositionally biased region" description="Basic and acidic residues" evidence="1">
    <location>
        <begin position="162"/>
        <end position="175"/>
    </location>
</feature>
<evidence type="ECO:0000259" key="3">
    <source>
        <dbReference type="Pfam" id="PF20072"/>
    </source>
</evidence>
<evidence type="ECO:0000256" key="1">
    <source>
        <dbReference type="SAM" id="MobiDB-lite"/>
    </source>
</evidence>
<comment type="caution">
    <text evidence="4">The sequence shown here is derived from an EMBL/GenBank/DDBJ whole genome shotgun (WGS) entry which is preliminary data.</text>
</comment>
<organism evidence="4 5">
    <name type="scientific">Brevundimonas faecalis</name>
    <dbReference type="NCBI Taxonomy" id="947378"/>
    <lineage>
        <taxon>Bacteria</taxon>
        <taxon>Pseudomonadati</taxon>
        <taxon>Pseudomonadota</taxon>
        <taxon>Alphaproteobacteria</taxon>
        <taxon>Caulobacterales</taxon>
        <taxon>Caulobacteraceae</taxon>
        <taxon>Brevundimonas</taxon>
    </lineage>
</organism>
<feature type="region of interest" description="Disordered" evidence="1">
    <location>
        <begin position="188"/>
        <end position="208"/>
    </location>
</feature>
<dbReference type="InterPro" id="IPR045531">
    <property type="entry name" value="DUF6468"/>
</dbReference>
<keyword evidence="5" id="KW-1185">Reference proteome</keyword>
<reference evidence="4 5" key="1">
    <citation type="submission" date="2024-06" db="EMBL/GenBank/DDBJ databases">
        <title>Sorghum-associated microbial communities from plants grown in Nebraska, USA.</title>
        <authorList>
            <person name="Schachtman D."/>
        </authorList>
    </citation>
    <scope>NUCLEOTIDE SEQUENCE [LARGE SCALE GENOMIC DNA]</scope>
    <source>
        <strain evidence="4 5">2814</strain>
    </source>
</reference>
<feature type="domain" description="DUF6468" evidence="3">
    <location>
        <begin position="31"/>
        <end position="91"/>
    </location>
</feature>
<proteinExistence type="predicted"/>
<gene>
    <name evidence="4" type="ORF">ABIE19_000495</name>
</gene>
<name>A0ABV2R7M9_9CAUL</name>
<protein>
    <recommendedName>
        <fullName evidence="3">DUF6468 domain-containing protein</fullName>
    </recommendedName>
</protein>
<evidence type="ECO:0000313" key="4">
    <source>
        <dbReference type="EMBL" id="MET4682586.1"/>
    </source>
</evidence>
<evidence type="ECO:0000313" key="5">
    <source>
        <dbReference type="Proteomes" id="UP001549313"/>
    </source>
</evidence>
<dbReference type="EMBL" id="JBEPTF010000001">
    <property type="protein sequence ID" value="MET4682586.1"/>
    <property type="molecule type" value="Genomic_DNA"/>
</dbReference>
<keyword evidence="2" id="KW-0812">Transmembrane</keyword>
<feature type="transmembrane region" description="Helical" evidence="2">
    <location>
        <begin position="6"/>
        <end position="22"/>
    </location>
</feature>
<accession>A0ABV2R7M9</accession>
<keyword evidence="2" id="KW-1133">Transmembrane helix</keyword>